<dbReference type="STRING" id="402596.SAMN04489844_2235"/>
<dbReference type="Pfam" id="PF03829">
    <property type="entry name" value="PTSIIA_gutA"/>
    <property type="match status" value="1"/>
</dbReference>
<dbReference type="GO" id="GO:0005737">
    <property type="term" value="C:cytoplasm"/>
    <property type="evidence" value="ECO:0007669"/>
    <property type="project" value="InterPro"/>
</dbReference>
<dbReference type="Proteomes" id="UP000198742">
    <property type="component" value="Unassembled WGS sequence"/>
</dbReference>
<gene>
    <name evidence="2" type="ORF">SAMN04489844_2235</name>
</gene>
<reference evidence="3" key="1">
    <citation type="submission" date="2016-10" db="EMBL/GenBank/DDBJ databases">
        <authorList>
            <person name="Varghese N."/>
            <person name="Submissions S."/>
        </authorList>
    </citation>
    <scope>NUCLEOTIDE SEQUENCE [LARGE SCALE GENOMIC DNA]</scope>
    <source>
        <strain evidence="3">DSM 22017</strain>
    </source>
</reference>
<evidence type="ECO:0000313" key="3">
    <source>
        <dbReference type="Proteomes" id="UP000198742"/>
    </source>
</evidence>
<evidence type="ECO:0000313" key="2">
    <source>
        <dbReference type="EMBL" id="SEC40500.1"/>
    </source>
</evidence>
<dbReference type="Gene3D" id="2.40.33.40">
    <property type="entry name" value="Phosphotransferase system, glucitol/sorbitol-specific IIA component"/>
    <property type="match status" value="1"/>
</dbReference>
<dbReference type="EMBL" id="FNRT01000002">
    <property type="protein sequence ID" value="SEC40500.1"/>
    <property type="molecule type" value="Genomic_DNA"/>
</dbReference>
<dbReference type="PROSITE" id="PS51097">
    <property type="entry name" value="PTS_EIIA_TYPE_5"/>
    <property type="match status" value="1"/>
</dbReference>
<feature type="modified residue" description="Phosphohistidine; by HPr" evidence="1">
    <location>
        <position position="47"/>
    </location>
</feature>
<dbReference type="GO" id="GO:0009401">
    <property type="term" value="P:phosphoenolpyruvate-dependent sugar phosphotransferase system"/>
    <property type="evidence" value="ECO:0007669"/>
    <property type="project" value="InterPro"/>
</dbReference>
<dbReference type="SUPFAM" id="SSF141530">
    <property type="entry name" value="PTSIIA/GutA-like"/>
    <property type="match status" value="1"/>
</dbReference>
<accession>A0A1H4S8V0</accession>
<dbReference type="AlphaFoldDB" id="A0A1H4S8V0"/>
<proteinExistence type="predicted"/>
<name>A0A1H4S8V0_9ACTN</name>
<dbReference type="InterPro" id="IPR036665">
    <property type="entry name" value="PTS_IIA_glucitol/sorbitol_sf"/>
</dbReference>
<dbReference type="GO" id="GO:0008982">
    <property type="term" value="F:protein-N(PI)-phosphohistidine-sugar phosphotransferase activity"/>
    <property type="evidence" value="ECO:0007669"/>
    <property type="project" value="InterPro"/>
</dbReference>
<dbReference type="InterPro" id="IPR004716">
    <property type="entry name" value="PTS_IIA_glucitol/sorbitol-sp"/>
</dbReference>
<sequence length="132" mass="14131">MSEGSTLVYDTTVTAVGEQVPAFLEHGILIFFADHAPAELHDISVLHRVSVSDDGPRPGDLVHLGEETLEVLAVGDVVRDNLLNLGHMDIKADGLTEAKLPGDVCVRKGPIPLLATGDAFRITRPDTTPEQD</sequence>
<dbReference type="RefSeq" id="WP_090969164.1">
    <property type="nucleotide sequence ID" value="NZ_FNRT01000002.1"/>
</dbReference>
<dbReference type="PANTHER" id="PTHR40398:SF1">
    <property type="entry name" value="PTS SYSTEM GLUCITOL_SORBITOL-SPECIFIC EIIA COMPONENT"/>
    <property type="match status" value="1"/>
</dbReference>
<protein>
    <submittedName>
        <fullName evidence="2">PTS system, glucitol/sorbitol-specific IIA component</fullName>
    </submittedName>
</protein>
<dbReference type="OrthoDB" id="5113885at2"/>
<keyword evidence="3" id="KW-1185">Reference proteome</keyword>
<evidence type="ECO:0000256" key="1">
    <source>
        <dbReference type="PROSITE-ProRule" id="PRU00420"/>
    </source>
</evidence>
<dbReference type="PANTHER" id="PTHR40398">
    <property type="entry name" value="PTS SYSTEM GLUCITOL/SORBITOL-SPECIFIC EIIA COMPONENT"/>
    <property type="match status" value="1"/>
</dbReference>
<organism evidence="2 3">
    <name type="scientific">Nocardioides exalbidus</name>
    <dbReference type="NCBI Taxonomy" id="402596"/>
    <lineage>
        <taxon>Bacteria</taxon>
        <taxon>Bacillati</taxon>
        <taxon>Actinomycetota</taxon>
        <taxon>Actinomycetes</taxon>
        <taxon>Propionibacteriales</taxon>
        <taxon>Nocardioidaceae</taxon>
        <taxon>Nocardioides</taxon>
    </lineage>
</organism>